<feature type="domain" description="SAC" evidence="1">
    <location>
        <begin position="76"/>
        <end position="273"/>
    </location>
</feature>
<name>A0A482WLF1_LAOST</name>
<dbReference type="GO" id="GO:0046856">
    <property type="term" value="P:phosphatidylinositol dephosphorylation"/>
    <property type="evidence" value="ECO:0007669"/>
    <property type="project" value="TreeGrafter"/>
</dbReference>
<dbReference type="InParanoid" id="A0A482WLF1"/>
<evidence type="ECO:0000259" key="1">
    <source>
        <dbReference type="Pfam" id="PF02383"/>
    </source>
</evidence>
<dbReference type="InterPro" id="IPR002013">
    <property type="entry name" value="SAC_dom"/>
</dbReference>
<dbReference type="GO" id="GO:0005769">
    <property type="term" value="C:early endosome"/>
    <property type="evidence" value="ECO:0007669"/>
    <property type="project" value="TreeGrafter"/>
</dbReference>
<comment type="caution">
    <text evidence="2">The sequence shown here is derived from an EMBL/GenBank/DDBJ whole genome shotgun (WGS) entry which is preliminary data.</text>
</comment>
<protein>
    <recommendedName>
        <fullName evidence="1">SAC domain-containing protein</fullName>
    </recommendedName>
</protein>
<dbReference type="AlphaFoldDB" id="A0A482WLF1"/>
<proteinExistence type="predicted"/>
<evidence type="ECO:0000313" key="3">
    <source>
        <dbReference type="Proteomes" id="UP000291343"/>
    </source>
</evidence>
<organism evidence="2 3">
    <name type="scientific">Laodelphax striatellus</name>
    <name type="common">Small brown planthopper</name>
    <name type="synonym">Delphax striatella</name>
    <dbReference type="NCBI Taxonomy" id="195883"/>
    <lineage>
        <taxon>Eukaryota</taxon>
        <taxon>Metazoa</taxon>
        <taxon>Ecdysozoa</taxon>
        <taxon>Arthropoda</taxon>
        <taxon>Hexapoda</taxon>
        <taxon>Insecta</taxon>
        <taxon>Pterygota</taxon>
        <taxon>Neoptera</taxon>
        <taxon>Paraneoptera</taxon>
        <taxon>Hemiptera</taxon>
        <taxon>Auchenorrhyncha</taxon>
        <taxon>Fulgoroidea</taxon>
        <taxon>Delphacidae</taxon>
        <taxon>Criomorphinae</taxon>
        <taxon>Laodelphax</taxon>
    </lineage>
</organism>
<sequence length="292" mass="31036">MASKQFLPYEMELFRTDSYYVLLNSTSSLWCNRKTGAIEVKPGWELANAGDPECMGVFYGVVGRLDFDGCASGAGAAARLVLIKSTAPVGQLPSPAAGTVHKICAVAVLHIQGAADELNLRPCKKHRRSTGADLLMTSQLRDGGGGGGGSGGGGQLAKTWGSIKSATSTIKNTTQHAAALATSQVKGGSGSAAAKSSTTERRILDEVQRIFADTDSFYFSVVSAAGQPGDLTNSMQRHCEGAQKRGGAGPLPVWHTVDERFFWNKHMLRDIIQLNVSKLGIVYRMTALIRFV</sequence>
<evidence type="ECO:0000313" key="2">
    <source>
        <dbReference type="EMBL" id="RZF34323.1"/>
    </source>
</evidence>
<dbReference type="PANTHER" id="PTHR45662">
    <property type="entry name" value="PHOSPHATIDYLINOSITIDE PHOSPHATASE SAC1"/>
    <property type="match status" value="1"/>
</dbReference>
<dbReference type="EMBL" id="QKKF02031817">
    <property type="protein sequence ID" value="RZF34323.1"/>
    <property type="molecule type" value="Genomic_DNA"/>
</dbReference>
<gene>
    <name evidence="2" type="ORF">LSTR_LSTR015719</name>
</gene>
<dbReference type="Pfam" id="PF02383">
    <property type="entry name" value="Syja_N"/>
    <property type="match status" value="1"/>
</dbReference>
<accession>A0A482WLF1</accession>
<keyword evidence="3" id="KW-1185">Reference proteome</keyword>
<dbReference type="PANTHER" id="PTHR45662:SF8">
    <property type="entry name" value="PHOSPHATIDYLINOSITIDE PHOSPHATASE SAC2"/>
    <property type="match status" value="1"/>
</dbReference>
<reference evidence="2 3" key="1">
    <citation type="journal article" date="2017" name="Gigascience">
        <title>Genome sequence of the small brown planthopper, Laodelphax striatellus.</title>
        <authorList>
            <person name="Zhu J."/>
            <person name="Jiang F."/>
            <person name="Wang X."/>
            <person name="Yang P."/>
            <person name="Bao Y."/>
            <person name="Zhao W."/>
            <person name="Wang W."/>
            <person name="Lu H."/>
            <person name="Wang Q."/>
            <person name="Cui N."/>
            <person name="Li J."/>
            <person name="Chen X."/>
            <person name="Luo L."/>
            <person name="Yu J."/>
            <person name="Kang L."/>
            <person name="Cui F."/>
        </authorList>
    </citation>
    <scope>NUCLEOTIDE SEQUENCE [LARGE SCALE GENOMIC DNA]</scope>
    <source>
        <strain evidence="2">Lst14</strain>
    </source>
</reference>
<dbReference type="STRING" id="195883.A0A482WLF1"/>
<dbReference type="Proteomes" id="UP000291343">
    <property type="component" value="Unassembled WGS sequence"/>
</dbReference>
<dbReference type="GO" id="GO:0043812">
    <property type="term" value="F:phosphatidylinositol-4-phosphate phosphatase activity"/>
    <property type="evidence" value="ECO:0007669"/>
    <property type="project" value="TreeGrafter"/>
</dbReference>
<dbReference type="GO" id="GO:2001135">
    <property type="term" value="P:regulation of endocytic recycling"/>
    <property type="evidence" value="ECO:0007669"/>
    <property type="project" value="TreeGrafter"/>
</dbReference>
<dbReference type="GO" id="GO:0045334">
    <property type="term" value="C:clathrin-coated endocytic vesicle"/>
    <property type="evidence" value="ECO:0007669"/>
    <property type="project" value="TreeGrafter"/>
</dbReference>
<dbReference type="OrthoDB" id="405996at2759"/>